<keyword evidence="7" id="KW-0813">Transport</keyword>
<feature type="transmembrane region" description="Helical" evidence="37">
    <location>
        <begin position="2068"/>
        <end position="2089"/>
    </location>
</feature>
<evidence type="ECO:0000256" key="17">
    <source>
        <dbReference type="ARBA" id="ARBA00022780"/>
    </source>
</evidence>
<dbReference type="FunFam" id="1.20.1530.20:FF:000007">
    <property type="entry name" value="K(+) efflux antiporter 2 chloroplastic"/>
    <property type="match status" value="1"/>
</dbReference>
<dbReference type="Gramene" id="ONIVA04G28940.1">
    <property type="protein sequence ID" value="ONIVA04G28940.1"/>
    <property type="gene ID" value="ONIVA04G28940"/>
</dbReference>
<dbReference type="GO" id="GO:0009738">
    <property type="term" value="P:abscisic acid-activated signaling pathway"/>
    <property type="evidence" value="ECO:0007669"/>
    <property type="project" value="UniProtKB-KW"/>
</dbReference>
<evidence type="ECO:0000256" key="26">
    <source>
        <dbReference type="ARBA" id="ARBA00023125"/>
    </source>
</evidence>
<dbReference type="InterPro" id="IPR000432">
    <property type="entry name" value="DNA_mismatch_repair_MutS_C"/>
</dbReference>
<feature type="transmembrane region" description="Helical" evidence="37">
    <location>
        <begin position="2284"/>
        <end position="2307"/>
    </location>
</feature>
<dbReference type="PANTHER" id="PTHR46157">
    <property type="entry name" value="K(+) EFFLUX ANTIPORTER 3, CHLOROPLASTIC"/>
    <property type="match status" value="1"/>
</dbReference>
<feature type="region of interest" description="Disordered" evidence="36">
    <location>
        <begin position="178"/>
        <end position="208"/>
    </location>
</feature>
<feature type="transmembrane region" description="Helical" evidence="37">
    <location>
        <begin position="2184"/>
        <end position="2213"/>
    </location>
</feature>
<dbReference type="FunFam" id="3.40.50.720:FF:000134">
    <property type="entry name" value="K(+) efflux antiporter 2 chloroplastic"/>
    <property type="match status" value="1"/>
</dbReference>
<dbReference type="eggNOG" id="KOG1689">
    <property type="taxonomic scope" value="Eukaryota"/>
</dbReference>
<dbReference type="GO" id="GO:0005849">
    <property type="term" value="C:mRNA cleavage factor complex"/>
    <property type="evidence" value="ECO:0007669"/>
    <property type="project" value="InterPro"/>
</dbReference>
<dbReference type="Pfam" id="PF05192">
    <property type="entry name" value="MutS_III"/>
    <property type="match status" value="1"/>
</dbReference>
<keyword evidence="19" id="KW-0694">RNA-binding</keyword>
<evidence type="ECO:0000256" key="28">
    <source>
        <dbReference type="ARBA" id="ARBA00023204"/>
    </source>
</evidence>
<proteinExistence type="inferred from homology"/>
<dbReference type="Pfam" id="PF00488">
    <property type="entry name" value="MutS_V"/>
    <property type="match status" value="1"/>
</dbReference>
<dbReference type="GO" id="GO:2001057">
    <property type="term" value="P:reactive nitrogen species metabolic process"/>
    <property type="evidence" value="ECO:0007669"/>
    <property type="project" value="UniProtKB-ARBA"/>
</dbReference>
<keyword evidence="11" id="KW-0934">Plastid</keyword>
<keyword evidence="23" id="KW-0007">Acetylation</keyword>
<comment type="similarity">
    <text evidence="5">Belongs to the Nudix hydrolase family. CPSF5 subfamily.</text>
</comment>
<dbReference type="NCBIfam" id="TIGR00932">
    <property type="entry name" value="2a37"/>
    <property type="match status" value="1"/>
</dbReference>
<dbReference type="GO" id="GO:0006298">
    <property type="term" value="P:mismatch repair"/>
    <property type="evidence" value="ECO:0007669"/>
    <property type="project" value="InterPro"/>
</dbReference>
<keyword evidence="26" id="KW-0238">DNA-binding</keyword>
<keyword evidence="8" id="KW-0050">Antiport</keyword>
<keyword evidence="29" id="KW-0539">Nucleus</keyword>
<dbReference type="GO" id="GO:0019722">
    <property type="term" value="P:calcium-mediated signaling"/>
    <property type="evidence" value="ECO:0007669"/>
    <property type="project" value="UniProtKB-ARBA"/>
</dbReference>
<feature type="domain" description="RCK N-terminal" evidence="38">
    <location>
        <begin position="2364"/>
        <end position="2481"/>
    </location>
</feature>
<evidence type="ECO:0000256" key="9">
    <source>
        <dbReference type="ARBA" id="ARBA00022528"/>
    </source>
</evidence>
<keyword evidence="18" id="KW-0067">ATP-binding</keyword>
<dbReference type="GO" id="GO:0080022">
    <property type="term" value="P:primary root development"/>
    <property type="evidence" value="ECO:0007669"/>
    <property type="project" value="UniProtKB-ARBA"/>
</dbReference>
<comment type="function">
    <text evidence="32">Component of the cleavage factor Im (CFIm) complex that plays a key role in pre-mRNA 3'-processing. Involved in association with CPSF6 or CPSF7 in pre-MRNA 3'-end poly(A) site cleavage and poly(A) addition. NUDT21/CPSF5 binds to cleavage and polyadenylation RNA substrates. The homodimer mediates simultaneous sequence-specific recognition of two 5'-UGUA-3' elements within the pre-mRNA. Binds to, but does not hydrolyze mono- and di-adenosine nucleotides. May have a role in mRNA export.</text>
</comment>
<feature type="transmembrane region" description="Helical" evidence="37">
    <location>
        <begin position="2039"/>
        <end position="2062"/>
    </location>
</feature>
<dbReference type="GO" id="GO:0009646">
    <property type="term" value="P:response to absence of light"/>
    <property type="evidence" value="ECO:0007669"/>
    <property type="project" value="UniProtKB-ARBA"/>
</dbReference>
<feature type="transmembrane region" description="Helical" evidence="37">
    <location>
        <begin position="2319"/>
        <end position="2342"/>
    </location>
</feature>
<dbReference type="Pfam" id="PF01624">
    <property type="entry name" value="MutS_I"/>
    <property type="match status" value="1"/>
</dbReference>
<dbReference type="Gene3D" id="3.30.420.110">
    <property type="entry name" value="MutS, connector domain"/>
    <property type="match status" value="1"/>
</dbReference>
<accession>A0A0E0H7T0</accession>
<feature type="coiled-coil region" evidence="35">
    <location>
        <begin position="1631"/>
        <end position="1728"/>
    </location>
</feature>
<dbReference type="Gene3D" id="1.10.1420.10">
    <property type="match status" value="2"/>
</dbReference>
<evidence type="ECO:0000256" key="3">
    <source>
        <dbReference type="ARBA" id="ARBA00004478"/>
    </source>
</evidence>
<dbReference type="InterPro" id="IPR004771">
    <property type="entry name" value="K/H_exchanger"/>
</dbReference>
<keyword evidence="17" id="KW-1001">Plastid inner membrane</keyword>
<evidence type="ECO:0000256" key="1">
    <source>
        <dbReference type="ARBA" id="ARBA00003198"/>
    </source>
</evidence>
<evidence type="ECO:0000256" key="7">
    <source>
        <dbReference type="ARBA" id="ARBA00022448"/>
    </source>
</evidence>
<feature type="region of interest" description="Disordered" evidence="36">
    <location>
        <begin position="232"/>
        <end position="319"/>
    </location>
</feature>
<dbReference type="GO" id="GO:1900140">
    <property type="term" value="P:regulation of seedling development"/>
    <property type="evidence" value="ECO:0007669"/>
    <property type="project" value="UniProtKB-ARBA"/>
</dbReference>
<keyword evidence="24 35" id="KW-0175">Coiled coil</keyword>
<evidence type="ECO:0000256" key="23">
    <source>
        <dbReference type="ARBA" id="ARBA00022990"/>
    </source>
</evidence>
<dbReference type="InterPro" id="IPR003148">
    <property type="entry name" value="RCK_N"/>
</dbReference>
<keyword evidence="20" id="KW-0809">Transit peptide</keyword>
<keyword evidence="22 37" id="KW-1133">Transmembrane helix</keyword>
<dbReference type="GO" id="GO:0140899">
    <property type="term" value="P:plastid gene expression"/>
    <property type="evidence" value="ECO:0007669"/>
    <property type="project" value="UniProtKB-ARBA"/>
</dbReference>
<dbReference type="PANTHER" id="PTHR46157:SF2">
    <property type="entry name" value="K(+) EFFLUX ANTIPORTER 1, CHLOROPLASTIC-RELATED"/>
    <property type="match status" value="1"/>
</dbReference>
<evidence type="ECO:0000256" key="30">
    <source>
        <dbReference type="ARBA" id="ARBA00029792"/>
    </source>
</evidence>
<dbReference type="InterPro" id="IPR007861">
    <property type="entry name" value="DNA_mismatch_repair_MutS_clamp"/>
</dbReference>
<dbReference type="Gene3D" id="3.40.1170.10">
    <property type="entry name" value="DNA repair protein MutS, domain I"/>
    <property type="match status" value="1"/>
</dbReference>
<dbReference type="GO" id="GO:2000070">
    <property type="term" value="P:regulation of response to water deprivation"/>
    <property type="evidence" value="ECO:0007669"/>
    <property type="project" value="UniProtKB-ARBA"/>
</dbReference>
<feature type="compositionally biased region" description="Pro residues" evidence="36">
    <location>
        <begin position="199"/>
        <end position="208"/>
    </location>
</feature>
<evidence type="ECO:0000256" key="18">
    <source>
        <dbReference type="ARBA" id="ARBA00022840"/>
    </source>
</evidence>
<dbReference type="SUPFAM" id="SSF48334">
    <property type="entry name" value="DNA repair protein MutS, domain III"/>
    <property type="match status" value="1"/>
</dbReference>
<evidence type="ECO:0000256" key="11">
    <source>
        <dbReference type="ARBA" id="ARBA00022640"/>
    </source>
</evidence>
<dbReference type="SMART" id="SM00534">
    <property type="entry name" value="MUTSac"/>
    <property type="match status" value="1"/>
</dbReference>
<dbReference type="EnsemblPlants" id="ONIVA04G28940.1">
    <property type="protein sequence ID" value="ONIVA04G28940.1"/>
    <property type="gene ID" value="ONIVA04G28940"/>
</dbReference>
<feature type="compositionally biased region" description="Pro residues" evidence="36">
    <location>
        <begin position="247"/>
        <end position="258"/>
    </location>
</feature>
<dbReference type="Pfam" id="PF05190">
    <property type="entry name" value="MutS_IV"/>
    <property type="match status" value="1"/>
</dbReference>
<reference evidence="39" key="1">
    <citation type="submission" date="2015-04" db="UniProtKB">
        <authorList>
            <consortium name="EnsemblPlants"/>
        </authorList>
    </citation>
    <scope>IDENTIFICATION</scope>
    <source>
        <strain evidence="39">SL10</strain>
    </source>
</reference>
<dbReference type="STRING" id="4536.A0A0E0H7T0"/>
<dbReference type="GO" id="GO:0006885">
    <property type="term" value="P:regulation of pH"/>
    <property type="evidence" value="ECO:0007669"/>
    <property type="project" value="UniProtKB-ARBA"/>
</dbReference>
<dbReference type="GO" id="GO:0030983">
    <property type="term" value="F:mismatched DNA binding"/>
    <property type="evidence" value="ECO:0007669"/>
    <property type="project" value="InterPro"/>
</dbReference>
<dbReference type="GO" id="GO:0015386">
    <property type="term" value="F:potassium:proton antiporter activity"/>
    <property type="evidence" value="ECO:0007669"/>
    <property type="project" value="TreeGrafter"/>
</dbReference>
<keyword evidence="40" id="KW-1185">Reference proteome</keyword>
<dbReference type="SUPFAM" id="SSF52540">
    <property type="entry name" value="P-loop containing nucleoside triphosphate hydrolases"/>
    <property type="match status" value="1"/>
</dbReference>
<feature type="compositionally biased region" description="Low complexity" evidence="36">
    <location>
        <begin position="259"/>
        <end position="269"/>
    </location>
</feature>
<keyword evidence="16" id="KW-0227">DNA damage</keyword>
<evidence type="ECO:0000259" key="38">
    <source>
        <dbReference type="PROSITE" id="PS51201"/>
    </source>
</evidence>
<sequence>MVSSSSPVVNVYPLANYTFGTKEPKMEKDTSVADRLARMKVNYMKEGMRTSVEAILLVQEHNHPHILLLQIGNTFCKLPGGRLKPGENEIEGLKRKLCSKLAVNSPSFPPNWQVGECVAVWWRPNFETVIEYFAVPRNLKLLAVPLFELYDNVQRYGPVISTIPQQLSRFQFNMWASGSPPTSPVSGVRRGACRRAPRKPLPPIAAHVPPFPAPTSTAIAMGKPKQQVLSRFFSPKPRPSAPATADDPPPPPRPPAEPPVAAVVSFSPAKRARALSVSPKTTAKRAKPSPPPSDYVRRRLLEPPRPPPPAALNPSGKGYTPLEQQVVDLKARHPDVLLMVEVGYRFRFFGEDAAVAASVLGIIAHPDHSFLTASIPTFRLGFHVRRLVAAGHKVGVVRQTETAAIKAAHGGGAAGTPFARGLSAVYTRATIEAAAGELEGGGAPDEGSRYLVCVVDKEVDAMGTEGFEVKIGVVAIEVSTGEVVHGEFMDGVSRNGLEAVLLGLAPVEVILGTPISSATEKLMVAYAGPTSNVRVERTSRLCFSEGGALAELLSLFEKSGVDAPTVENGRHLMEMNEENNNPRGIEGIMAMPELVIHALALSVRYLKGFGMDRIICFGSSFQPFTANTEMSLSANTLQQLEVLKNHSDGSLDGSLFQTMNNTCTAFGSRLFRHWLTHPLCDRNQICTRHDAVSEISESIGSQQYSTNNLQDEVDMSCSSSVRSDLSTILSSVLRMLAGTLDIQRGITRIFHCKATAKEFVGVVQAILTAGKQLQKLVLEDTDTMSSQHRTVHSPLLRRLINTASSCTVLANAATLVSCLNKDAADQGDMLNLFIASVDQFPEVAEGHATVEMAKQKLELLITEYRKQLGVRNLEFKTVAGTTHLIELPVDRKVPSSWMKVNSTKKTIRYHTPEVSKNLENLLLAKEKLAVICRTTWNNFLMDFGRYYAQFQATVKSLATLDCLYSLATLAKQNKYVRPNFVRENEASQIHIKDGRHPVANMKIIFYCATDTISNTTGRSHTVLESLLGVNFVPNDTELHANSEYCQIVTGPNMGGKSCYIRQVALITLMAQVGSFVPASSATLHAVDGIYTRMGASDSIQHGTSTFYEELSEASNILHNCSSRSLVIIDELGRGTSTHDGVAIAYATLHYLLKEKKCMVIFVTHYPKILNILREFEGSVGAYHVSYLATRKLLEVADRQMVINNTETKDLGEITFLYKLVAGASDRSFGLNVALLAQLPSSCIERASVMAAKLQQELSEREKNKFCRLMDVPRESSPKELCAQPYQGLAEACHRILFNVTSAQSNDELTDTLSSLREAREIALKAIKGWWQSHECIIALLPCLVSSAQLSSALRLESESSRVAATRDTDSNRGRERWEGNEAAAPLPFSGDVTTPLSSSSAAASEFINLRPFRPAIRLPGIPIGAAGNGFRACSLRRLRHRVCGGNPMGASALGGCGSRSLFYLAPNHGSPLALRTRGRALRCQGNDSLAYVDGPLEGTNGSVVDNTEDEANSSGLDEEKGDDDAENLRDLLQKARKELEVARLNSTMFEEKAQRISESAIALKDRADKAQSDVSSAVTTIQEIISKEADAKEAVRTATMALSMAEARLQLASEALDAKRGSVGPMEVSIDDVEEEALASAQEEIKECQESLSKCEEELRRIQEKKMELQKEVDRLTELAERALLDASKAEEDVANIMVLAEQAVALEMEAAQRANDAELALQKAEKAISSVDAVVELPAPAEEQVSDEEDNVSEVYDYSSDAIDDIPERDEVSNVERLIVGDLAVEGIEQLESSREMSDDESTDKLLVEPQKEAEPDIDKSKQGKKQEIERKESQPSNAPKASLKRSSRFFPASFFSSKADGEFTPTSVFKGLMKSTRKHAPKLVVGIVLLGAGAFFLNRAEKSSQLFQQQEITTSIEEVTSTAKPIVREMRKIPQRVKKLIELLPHQEVNEEEASLFDILYLLLASVVFVPLFQKIPGGSPVLGYLAAGVLIGPYGLSIIRHVHGTKAIAEFGVVFLLFNIGLELSVERLSSMKKYVFGLGSAQVLATTAAVGMIAHRFAVLPGPAAIVIGSGLALSSTAVVLQVLQERGESTSRHGRATFSVLLFQDLAVVVLLILIPLISPNSSKGGVGFQAIAEAMGMAAVKAIAAITAIIAGGRLLLRPIYKQIAENRNAEIFSANTLLVIFGTSLLTARAGLSMALGAFLAGLLLAETEFSLQVESDIAPYRGLLLGLFFMTVGMSIDPKLLLSNFPAISVILGLLIIGKTMLVTFIGRVFGISTIAAVRVGLLLAPGGEFAFVAFGEAVNQGLLSPQLSSLLFLVVGISMALTPWLAAGGQFLASKFEQHDVRSLLPVESETDDLQDHIIILGFGRVGQIIAQLLSERLIPFVALDVRSDRVAVGRALDLPVYFGDAGSREVLHKVGAERACAAAITLDTPGANYRAVWALSKYFPNVKTFVRAHDVDHGVNLEKAGATAVVPETLEPSLQLAAAVLAQAKLPMSEIAATVNEFRNRHLSELTELCATSGSSLGYGYSRVMSISKSKTVTSDDESETVDGALAI</sequence>
<keyword evidence="21" id="KW-0630">Potassium</keyword>
<dbReference type="FunFam" id="3.40.50.300:FF:002130">
    <property type="entry name" value="DNA mismatch repair protein MSH3"/>
    <property type="match status" value="1"/>
</dbReference>
<dbReference type="Gene3D" id="1.20.1530.20">
    <property type="match status" value="1"/>
</dbReference>
<dbReference type="GO" id="GO:0003729">
    <property type="term" value="F:mRNA binding"/>
    <property type="evidence" value="ECO:0007669"/>
    <property type="project" value="InterPro"/>
</dbReference>
<dbReference type="FunFam" id="3.40.1170.10:FF:000004">
    <property type="entry name" value="DNA mismatch repair protein"/>
    <property type="match status" value="1"/>
</dbReference>
<evidence type="ECO:0000256" key="16">
    <source>
        <dbReference type="ARBA" id="ARBA00022763"/>
    </source>
</evidence>
<dbReference type="SUPFAM" id="SSF51735">
    <property type="entry name" value="NAD(P)-binding Rossmann-fold domains"/>
    <property type="match status" value="1"/>
</dbReference>
<keyword evidence="25" id="KW-0406">Ion transport</keyword>
<evidence type="ECO:0000256" key="34">
    <source>
        <dbReference type="ARBA" id="ARBA00073774"/>
    </source>
</evidence>
<feature type="transmembrane region" description="Helical" evidence="37">
    <location>
        <begin position="2144"/>
        <end position="2163"/>
    </location>
</feature>
<dbReference type="Pfam" id="PF00999">
    <property type="entry name" value="Na_H_Exchanger"/>
    <property type="match status" value="1"/>
</dbReference>
<dbReference type="OMA" id="DRQMVIN"/>
<dbReference type="InterPro" id="IPR007695">
    <property type="entry name" value="DNA_mismatch_repair_MutS-lik_N"/>
</dbReference>
<dbReference type="eggNOG" id="KOG0218">
    <property type="taxonomic scope" value="Eukaryota"/>
</dbReference>
<dbReference type="CDD" id="cd03287">
    <property type="entry name" value="ABC_MSH3_euk"/>
    <property type="match status" value="1"/>
</dbReference>
<keyword evidence="27 37" id="KW-0472">Membrane</keyword>
<feature type="transmembrane region" description="Helical" evidence="37">
    <location>
        <begin position="2256"/>
        <end position="2278"/>
    </location>
</feature>
<evidence type="ECO:0000256" key="10">
    <source>
        <dbReference type="ARBA" id="ARBA00022538"/>
    </source>
</evidence>
<keyword evidence="13" id="KW-0938">Abscisic acid signaling pathway</keyword>
<evidence type="ECO:0000256" key="32">
    <source>
        <dbReference type="ARBA" id="ARBA00054854"/>
    </source>
</evidence>
<evidence type="ECO:0000256" key="19">
    <source>
        <dbReference type="ARBA" id="ARBA00022884"/>
    </source>
</evidence>
<evidence type="ECO:0000256" key="6">
    <source>
        <dbReference type="ARBA" id="ARBA00022151"/>
    </source>
</evidence>
<evidence type="ECO:0000313" key="40">
    <source>
        <dbReference type="Proteomes" id="UP000006591"/>
    </source>
</evidence>
<dbReference type="Gene3D" id="3.90.79.10">
    <property type="entry name" value="Nucleoside Triphosphate Pyrophosphohydrolase"/>
    <property type="match status" value="2"/>
</dbReference>
<evidence type="ECO:0000256" key="31">
    <source>
        <dbReference type="ARBA" id="ARBA00047912"/>
    </source>
</evidence>
<dbReference type="Pfam" id="PF02254">
    <property type="entry name" value="TrkA_N"/>
    <property type="match status" value="1"/>
</dbReference>
<evidence type="ECO:0000256" key="25">
    <source>
        <dbReference type="ARBA" id="ARBA00023065"/>
    </source>
</evidence>
<comment type="subcellular location">
    <subcellularLocation>
        <location evidence="2">Nucleus</location>
    </subcellularLocation>
    <subcellularLocation>
        <location evidence="3">Plastid</location>
        <location evidence="3">Chloroplast inner membrane</location>
        <topology evidence="3">Multi-pass membrane protein</topology>
    </subcellularLocation>
</comment>
<evidence type="ECO:0000256" key="33">
    <source>
        <dbReference type="ARBA" id="ARBA00061484"/>
    </source>
</evidence>
<evidence type="ECO:0000256" key="29">
    <source>
        <dbReference type="ARBA" id="ARBA00023242"/>
    </source>
</evidence>
<dbReference type="InterPro" id="IPR016151">
    <property type="entry name" value="DNA_mismatch_repair_MutS_N"/>
</dbReference>
<dbReference type="InterPro" id="IPR027417">
    <property type="entry name" value="P-loop_NTPase"/>
</dbReference>
<evidence type="ECO:0000256" key="13">
    <source>
        <dbReference type="ARBA" id="ARBA00022682"/>
    </source>
</evidence>
<dbReference type="FunFam" id="3.30.420.110:FF:000010">
    <property type="entry name" value="DNA mismatch repair protein"/>
    <property type="match status" value="1"/>
</dbReference>
<comment type="catalytic activity">
    <reaction evidence="31">
        <text>K(+)(in) + H(+)(out) = K(+)(out) + H(+)(in)</text>
        <dbReference type="Rhea" id="RHEA:29467"/>
        <dbReference type="ChEBI" id="CHEBI:15378"/>
        <dbReference type="ChEBI" id="CHEBI:29103"/>
    </reaction>
</comment>
<dbReference type="Proteomes" id="UP000006591">
    <property type="component" value="Chromosome 4"/>
</dbReference>
<dbReference type="eggNOG" id="KOG1650">
    <property type="taxonomic scope" value="Eukaryota"/>
</dbReference>
<feature type="compositionally biased region" description="Basic and acidic residues" evidence="36">
    <location>
        <begin position="1360"/>
        <end position="1379"/>
    </location>
</feature>
<evidence type="ECO:0000256" key="24">
    <source>
        <dbReference type="ARBA" id="ARBA00023054"/>
    </source>
</evidence>
<evidence type="ECO:0000313" key="39">
    <source>
        <dbReference type="EnsemblPlants" id="ONIVA04G28940.1"/>
    </source>
</evidence>
<evidence type="ECO:0000256" key="20">
    <source>
        <dbReference type="ARBA" id="ARBA00022946"/>
    </source>
</evidence>
<organism evidence="39">
    <name type="scientific">Oryza nivara</name>
    <name type="common">Indian wild rice</name>
    <name type="synonym">Oryza sativa f. spontanea</name>
    <dbReference type="NCBI Taxonomy" id="4536"/>
    <lineage>
        <taxon>Eukaryota</taxon>
        <taxon>Viridiplantae</taxon>
        <taxon>Streptophyta</taxon>
        <taxon>Embryophyta</taxon>
        <taxon>Tracheophyta</taxon>
        <taxon>Spermatophyta</taxon>
        <taxon>Magnoliopsida</taxon>
        <taxon>Liliopsida</taxon>
        <taxon>Poales</taxon>
        <taxon>Poaceae</taxon>
        <taxon>BOP clade</taxon>
        <taxon>Oryzoideae</taxon>
        <taxon>Oryzeae</taxon>
        <taxon>Oryzinae</taxon>
        <taxon>Oryza</taxon>
    </lineage>
</organism>
<evidence type="ECO:0000256" key="35">
    <source>
        <dbReference type="SAM" id="Coils"/>
    </source>
</evidence>
<feature type="transmembrane region" description="Helical" evidence="37">
    <location>
        <begin position="2225"/>
        <end position="2244"/>
    </location>
</feature>
<evidence type="ECO:0000256" key="37">
    <source>
        <dbReference type="SAM" id="Phobius"/>
    </source>
</evidence>
<reference evidence="39" key="2">
    <citation type="submission" date="2018-04" db="EMBL/GenBank/DDBJ databases">
        <title>OnivRS2 (Oryza nivara Reference Sequence Version 2).</title>
        <authorList>
            <person name="Zhang J."/>
            <person name="Kudrna D."/>
            <person name="Lee S."/>
            <person name="Talag J."/>
            <person name="Rajasekar S."/>
            <person name="Welchert J."/>
            <person name="Hsing Y.-I."/>
            <person name="Wing R.A."/>
        </authorList>
    </citation>
    <scope>NUCLEOTIDE SEQUENCE [LARGE SCALE GENOMIC DNA]</scope>
    <source>
        <strain evidence="39">SL10</strain>
    </source>
</reference>
<evidence type="ECO:0000256" key="27">
    <source>
        <dbReference type="ARBA" id="ARBA00023136"/>
    </source>
</evidence>
<dbReference type="CDD" id="cd18871">
    <property type="entry name" value="NUDIX_Cfim25_Nudt21"/>
    <property type="match status" value="1"/>
</dbReference>
<evidence type="ECO:0000256" key="22">
    <source>
        <dbReference type="ARBA" id="ARBA00022989"/>
    </source>
</evidence>
<evidence type="ECO:0000256" key="2">
    <source>
        <dbReference type="ARBA" id="ARBA00004123"/>
    </source>
</evidence>
<dbReference type="InterPro" id="IPR036678">
    <property type="entry name" value="MutS_con_dom_sf"/>
</dbReference>
<keyword evidence="28" id="KW-0234">DNA repair</keyword>
<dbReference type="GO" id="GO:0005524">
    <property type="term" value="F:ATP binding"/>
    <property type="evidence" value="ECO:0007669"/>
    <property type="project" value="UniProtKB-KW"/>
</dbReference>
<dbReference type="GO" id="GO:0010109">
    <property type="term" value="P:regulation of photosynthesis"/>
    <property type="evidence" value="ECO:0007669"/>
    <property type="project" value="UniProtKB-ARBA"/>
</dbReference>
<feature type="compositionally biased region" description="Low complexity" evidence="36">
    <location>
        <begin position="178"/>
        <end position="188"/>
    </location>
</feature>
<feature type="transmembrane region" description="Helical" evidence="37">
    <location>
        <begin position="2101"/>
        <end position="2124"/>
    </location>
</feature>
<dbReference type="InterPro" id="IPR038770">
    <property type="entry name" value="Na+/solute_symporter_sf"/>
</dbReference>
<comment type="similarity">
    <text evidence="33">Belongs to the monovalent cation:proton antiporter 2 (CPA2) transporter (TC 2.A.37) family. KEA (TC 2.A.37.1) subfamily.</text>
</comment>
<dbReference type="InterPro" id="IPR016706">
    <property type="entry name" value="Cleav_polyA_spec_factor_su5"/>
</dbReference>
<dbReference type="CDD" id="cd06503">
    <property type="entry name" value="ATP-synt_Fo_b"/>
    <property type="match status" value="1"/>
</dbReference>
<evidence type="ECO:0000256" key="12">
    <source>
        <dbReference type="ARBA" id="ARBA00022664"/>
    </source>
</evidence>
<dbReference type="HOGENOM" id="CLU_000789_0_0_1"/>
<dbReference type="GO" id="GO:0009744">
    <property type="term" value="P:response to sucrose"/>
    <property type="evidence" value="ECO:0007669"/>
    <property type="project" value="UniProtKB-ARBA"/>
</dbReference>
<comment type="similarity">
    <text evidence="4">Belongs to the DNA mismatch repair MutS family. MSH3 subfamily.</text>
</comment>
<evidence type="ECO:0000256" key="5">
    <source>
        <dbReference type="ARBA" id="ARBA00009710"/>
    </source>
</evidence>
<dbReference type="SUPFAM" id="SSF55271">
    <property type="entry name" value="DNA repair protein MutS, domain I"/>
    <property type="match status" value="1"/>
</dbReference>
<keyword evidence="9" id="KW-0150">Chloroplast</keyword>
<dbReference type="PROSITE" id="PS00486">
    <property type="entry name" value="DNA_MISMATCH_REPAIR_2"/>
    <property type="match status" value="1"/>
</dbReference>
<dbReference type="GO" id="GO:0042794">
    <property type="term" value="P:plastid rRNA transcription"/>
    <property type="evidence" value="ECO:0007669"/>
    <property type="project" value="UniProtKB-ARBA"/>
</dbReference>
<feature type="region of interest" description="Disordered" evidence="36">
    <location>
        <begin position="1792"/>
        <end position="1846"/>
    </location>
</feature>
<protein>
    <recommendedName>
        <fullName evidence="6 34">DNA mismatch repair protein MSH3</fullName>
    </recommendedName>
    <alternativeName>
        <fullName evidence="6 34">DNA mismatch repair protein MSH3</fullName>
    </alternativeName>
    <alternativeName>
        <fullName evidence="30">MutS protein homolog 3</fullName>
    </alternativeName>
</protein>
<dbReference type="Gene3D" id="3.40.50.720">
    <property type="entry name" value="NAD(P)-binding Rossmann-like Domain"/>
    <property type="match status" value="1"/>
</dbReference>
<evidence type="ECO:0000256" key="14">
    <source>
        <dbReference type="ARBA" id="ARBA00022692"/>
    </source>
</evidence>
<dbReference type="FunFam" id="3.90.79.10:FF:000020">
    <property type="entry name" value="Pre-mRNA cleavage factor Im subunit 2"/>
    <property type="match status" value="1"/>
</dbReference>
<dbReference type="SMART" id="SM00533">
    <property type="entry name" value="MUTSd"/>
    <property type="match status" value="1"/>
</dbReference>
<dbReference type="GO" id="GO:2000377">
    <property type="term" value="P:regulation of reactive oxygen species metabolic process"/>
    <property type="evidence" value="ECO:0007669"/>
    <property type="project" value="UniProtKB-ARBA"/>
</dbReference>
<dbReference type="PROSITE" id="PS51201">
    <property type="entry name" value="RCK_N"/>
    <property type="match status" value="1"/>
</dbReference>
<keyword evidence="15" id="KW-0547">Nucleotide-binding</keyword>
<name>A0A0E0H7T0_ORYNI</name>
<dbReference type="GO" id="GO:0009706">
    <property type="term" value="C:chloroplast inner membrane"/>
    <property type="evidence" value="ECO:0007669"/>
    <property type="project" value="UniProtKB-SubCell"/>
</dbReference>
<dbReference type="InterPro" id="IPR006153">
    <property type="entry name" value="Cation/H_exchanger_TM"/>
</dbReference>
<evidence type="ECO:0000256" key="8">
    <source>
        <dbReference type="ARBA" id="ARBA00022449"/>
    </source>
</evidence>
<keyword evidence="10" id="KW-0633">Potassium transport</keyword>
<keyword evidence="12" id="KW-0507">mRNA processing</keyword>
<evidence type="ECO:0000256" key="4">
    <source>
        <dbReference type="ARBA" id="ARBA00007094"/>
    </source>
</evidence>
<dbReference type="InterPro" id="IPR036187">
    <property type="entry name" value="DNA_mismatch_repair_MutS_sf"/>
</dbReference>
<feature type="compositionally biased region" description="Basic and acidic residues" evidence="36">
    <location>
        <begin position="1793"/>
        <end position="1835"/>
    </location>
</feature>
<dbReference type="FunFam" id="1.10.1420.10:FF:000004">
    <property type="entry name" value="DNA mismatch repair protein Msh3"/>
    <property type="match status" value="1"/>
</dbReference>
<dbReference type="InterPro" id="IPR007696">
    <property type="entry name" value="DNA_mismatch_repair_MutS_core"/>
</dbReference>
<dbReference type="GO" id="GO:1900069">
    <property type="term" value="P:regulation of cellular hyperosmotic salinity response"/>
    <property type="evidence" value="ECO:0007669"/>
    <property type="project" value="UniProtKB-ARBA"/>
</dbReference>
<evidence type="ECO:0000256" key="15">
    <source>
        <dbReference type="ARBA" id="ARBA00022741"/>
    </source>
</evidence>
<dbReference type="InterPro" id="IPR036291">
    <property type="entry name" value="NAD(P)-bd_dom_sf"/>
</dbReference>
<feature type="transmembrane region" description="Helical" evidence="37">
    <location>
        <begin position="1984"/>
        <end position="2004"/>
    </location>
</feature>
<keyword evidence="14 37" id="KW-0812">Transmembrane</keyword>
<feature type="region of interest" description="Disordered" evidence="36">
    <location>
        <begin position="1494"/>
        <end position="1525"/>
    </location>
</feature>
<dbReference type="Gene3D" id="3.40.50.300">
    <property type="entry name" value="P-loop containing nucleotide triphosphate hydrolases"/>
    <property type="match status" value="1"/>
</dbReference>
<evidence type="ECO:0000256" key="21">
    <source>
        <dbReference type="ARBA" id="ARBA00022958"/>
    </source>
</evidence>
<dbReference type="GO" id="GO:0031124">
    <property type="term" value="P:mRNA 3'-end processing"/>
    <property type="evidence" value="ECO:0007669"/>
    <property type="project" value="InterPro"/>
</dbReference>
<evidence type="ECO:0000256" key="36">
    <source>
        <dbReference type="SAM" id="MobiDB-lite"/>
    </source>
</evidence>
<comment type="function">
    <text evidence="1">May function as sodium-coupled metabolite transporter across the chloroplast envelope.</text>
</comment>
<dbReference type="Pfam" id="PF13869">
    <property type="entry name" value="NUDIX_2"/>
    <property type="match status" value="2"/>
</dbReference>
<feature type="region of interest" description="Disordered" evidence="36">
    <location>
        <begin position="1360"/>
        <end position="1384"/>
    </location>
</feature>